<dbReference type="EMBL" id="CP000927">
    <property type="protein sequence ID" value="ABZ69684.1"/>
    <property type="molecule type" value="Genomic_DNA"/>
</dbReference>
<dbReference type="InterPro" id="IPR050109">
    <property type="entry name" value="HTH-type_TetR-like_transc_reg"/>
</dbReference>
<gene>
    <name evidence="6" type="ordered locus">Caul_0550</name>
</gene>
<reference evidence="6" key="1">
    <citation type="submission" date="2008-01" db="EMBL/GenBank/DDBJ databases">
        <title>Complete sequence of chromosome of Caulobacter sp. K31.</title>
        <authorList>
            <consortium name="US DOE Joint Genome Institute"/>
            <person name="Copeland A."/>
            <person name="Lucas S."/>
            <person name="Lapidus A."/>
            <person name="Barry K."/>
            <person name="Glavina del Rio T."/>
            <person name="Dalin E."/>
            <person name="Tice H."/>
            <person name="Pitluck S."/>
            <person name="Bruce D."/>
            <person name="Goodwin L."/>
            <person name="Thompson L.S."/>
            <person name="Brettin T."/>
            <person name="Detter J.C."/>
            <person name="Han C."/>
            <person name="Schmutz J."/>
            <person name="Larimer F."/>
            <person name="Land M."/>
            <person name="Hauser L."/>
            <person name="Kyrpides N."/>
            <person name="Kim E."/>
            <person name="Stephens C."/>
            <person name="Richardson P."/>
        </authorList>
    </citation>
    <scope>NUCLEOTIDE SEQUENCE [LARGE SCALE GENOMIC DNA]</scope>
    <source>
        <strain evidence="6">K31</strain>
    </source>
</reference>
<dbReference type="PRINTS" id="PR00455">
    <property type="entry name" value="HTHTETR"/>
</dbReference>
<organism evidence="6">
    <name type="scientific">Caulobacter sp. (strain K31)</name>
    <dbReference type="NCBI Taxonomy" id="366602"/>
    <lineage>
        <taxon>Bacteria</taxon>
        <taxon>Pseudomonadati</taxon>
        <taxon>Pseudomonadota</taxon>
        <taxon>Alphaproteobacteria</taxon>
        <taxon>Caulobacterales</taxon>
        <taxon>Caulobacteraceae</taxon>
        <taxon>Caulobacter</taxon>
    </lineage>
</organism>
<dbReference type="SUPFAM" id="SSF46689">
    <property type="entry name" value="Homeodomain-like"/>
    <property type="match status" value="1"/>
</dbReference>
<proteinExistence type="predicted"/>
<dbReference type="AlphaFoldDB" id="B0T7E6"/>
<keyword evidence="1" id="KW-0805">Transcription regulation</keyword>
<evidence type="ECO:0000256" key="3">
    <source>
        <dbReference type="ARBA" id="ARBA00023163"/>
    </source>
</evidence>
<evidence type="ECO:0000313" key="6">
    <source>
        <dbReference type="EMBL" id="ABZ69684.1"/>
    </source>
</evidence>
<keyword evidence="3" id="KW-0804">Transcription</keyword>
<evidence type="ECO:0000256" key="1">
    <source>
        <dbReference type="ARBA" id="ARBA00023015"/>
    </source>
</evidence>
<dbReference type="Gene3D" id="1.10.357.10">
    <property type="entry name" value="Tetracycline Repressor, domain 2"/>
    <property type="match status" value="1"/>
</dbReference>
<evidence type="ECO:0000256" key="4">
    <source>
        <dbReference type="PROSITE-ProRule" id="PRU00335"/>
    </source>
</evidence>
<name>B0T7E6_CAUSK</name>
<dbReference type="eggNOG" id="COG1309">
    <property type="taxonomic scope" value="Bacteria"/>
</dbReference>
<dbReference type="GO" id="GO:0000976">
    <property type="term" value="F:transcription cis-regulatory region binding"/>
    <property type="evidence" value="ECO:0007669"/>
    <property type="project" value="TreeGrafter"/>
</dbReference>
<feature type="domain" description="HTH tetR-type" evidence="5">
    <location>
        <begin position="30"/>
        <end position="90"/>
    </location>
</feature>
<sequence>MILSQFMYSVQFNGLELMSTVSDRRTRKRLATRQSISDAATRLFSERGFDRVTVDEIAKEADVGRMTVFNHFARKEDMFFDLDGAAREDLRSALRASDPSLGVIEALRLFAHRIVAEQRPYARFFEGSRKFMETIAASETLKARARAIRDELTSIVQEGVALAAGRDQDDPDAHLAASLLVATWAAGFIQAHRAYQQNQDGQEAQRVFLDVIDRGTHGVRTTMADTPFI</sequence>
<accession>B0T7E6</accession>
<keyword evidence="2 4" id="KW-0238">DNA-binding</keyword>
<dbReference type="Pfam" id="PF00440">
    <property type="entry name" value="TetR_N"/>
    <property type="match status" value="1"/>
</dbReference>
<feature type="DNA-binding region" description="H-T-H motif" evidence="4">
    <location>
        <begin position="53"/>
        <end position="72"/>
    </location>
</feature>
<dbReference type="PROSITE" id="PS50977">
    <property type="entry name" value="HTH_TETR_2"/>
    <property type="match status" value="1"/>
</dbReference>
<dbReference type="STRING" id="366602.Caul_0550"/>
<dbReference type="GO" id="GO:0003700">
    <property type="term" value="F:DNA-binding transcription factor activity"/>
    <property type="evidence" value="ECO:0007669"/>
    <property type="project" value="TreeGrafter"/>
</dbReference>
<dbReference type="KEGG" id="cak:Caul_0550"/>
<dbReference type="InterPro" id="IPR001647">
    <property type="entry name" value="HTH_TetR"/>
</dbReference>
<protein>
    <submittedName>
        <fullName evidence="6">Transcriptional regulator, TetR family</fullName>
    </submittedName>
</protein>
<dbReference type="InterPro" id="IPR009057">
    <property type="entry name" value="Homeodomain-like_sf"/>
</dbReference>
<evidence type="ECO:0000259" key="5">
    <source>
        <dbReference type="PROSITE" id="PS50977"/>
    </source>
</evidence>
<dbReference type="PANTHER" id="PTHR30055">
    <property type="entry name" value="HTH-TYPE TRANSCRIPTIONAL REGULATOR RUTR"/>
    <property type="match status" value="1"/>
</dbReference>
<dbReference type="HOGENOM" id="CLU_069356_2_0_5"/>
<dbReference type="PANTHER" id="PTHR30055:SF234">
    <property type="entry name" value="HTH-TYPE TRANSCRIPTIONAL REGULATOR BETI"/>
    <property type="match status" value="1"/>
</dbReference>
<evidence type="ECO:0000256" key="2">
    <source>
        <dbReference type="ARBA" id="ARBA00023125"/>
    </source>
</evidence>